<evidence type="ECO:0000256" key="25">
    <source>
        <dbReference type="ARBA" id="ARBA00023228"/>
    </source>
</evidence>
<feature type="transmembrane region" description="Helical" evidence="40">
    <location>
        <begin position="532"/>
        <end position="555"/>
    </location>
</feature>
<comment type="catalytic activity">
    <reaction evidence="38">
        <text>coproporphyrin I(in) + ATP + H2O = coproporphyrin I(out) + ADP + phosphate + H(+)</text>
        <dbReference type="Rhea" id="RHEA:66768"/>
        <dbReference type="ChEBI" id="CHEBI:15377"/>
        <dbReference type="ChEBI" id="CHEBI:15378"/>
        <dbReference type="ChEBI" id="CHEBI:30616"/>
        <dbReference type="ChEBI" id="CHEBI:43474"/>
        <dbReference type="ChEBI" id="CHEBI:167478"/>
        <dbReference type="ChEBI" id="CHEBI:456216"/>
    </reaction>
    <physiologicalReaction direction="left-to-right" evidence="38">
        <dbReference type="Rhea" id="RHEA:66769"/>
    </physiologicalReaction>
</comment>
<name>A0A7R9B0F7_TIMSH</name>
<feature type="region of interest" description="Disordered" evidence="39">
    <location>
        <begin position="362"/>
        <end position="386"/>
    </location>
</feature>
<dbReference type="InterPro" id="IPR011527">
    <property type="entry name" value="ABC1_TM_dom"/>
</dbReference>
<feature type="transmembrane region" description="Helical" evidence="40">
    <location>
        <begin position="125"/>
        <end position="145"/>
    </location>
</feature>
<evidence type="ECO:0000256" key="40">
    <source>
        <dbReference type="SAM" id="Phobius"/>
    </source>
</evidence>
<evidence type="ECO:0000256" key="15">
    <source>
        <dbReference type="ARBA" id="ARBA00022741"/>
    </source>
</evidence>
<comment type="subcellular location">
    <subcellularLocation>
        <location evidence="8">Cell membrane</location>
        <topology evidence="8">Multi-pass membrane protein</topology>
    </subcellularLocation>
    <subcellularLocation>
        <location evidence="1">Early endosome membrane</location>
    </subcellularLocation>
    <subcellularLocation>
        <location evidence="6">Endoplasmic reticulum membrane</location>
        <topology evidence="6">Multi-pass membrane protein</topology>
    </subcellularLocation>
    <subcellularLocation>
        <location evidence="3">Endosome membrane</location>
        <topology evidence="3">Multi-pass membrane protein</topology>
    </subcellularLocation>
    <subcellularLocation>
        <location evidence="2">Endosome</location>
        <location evidence="2">Multivesicular body membrane</location>
    </subcellularLocation>
    <subcellularLocation>
        <location evidence="9">Golgi apparatus membrane</location>
        <topology evidence="9">Multi-pass membrane protein</topology>
    </subcellularLocation>
    <subcellularLocation>
        <location evidence="5">Late endosome membrane</location>
    </subcellularLocation>
    <subcellularLocation>
        <location evidence="10">Lysosome membrane</location>
    </subcellularLocation>
    <subcellularLocation>
        <location evidence="26">Melanosome membrane</location>
    </subcellularLocation>
    <subcellularLocation>
        <location evidence="4">Mitochondrion outer membrane</location>
        <topology evidence="4">Multi-pass membrane protein</topology>
    </subcellularLocation>
    <subcellularLocation>
        <location evidence="7">Secreted</location>
        <location evidence="7">Extracellular exosome</location>
    </subcellularLocation>
</comment>
<comment type="catalytic activity">
    <reaction evidence="37">
        <text>coproporphyrin III(in) + ATP + H2O = coproporphyrin III(out) + ADP + phosphate + H(+)</text>
        <dbReference type="Rhea" id="RHEA:66664"/>
        <dbReference type="ChEBI" id="CHEBI:15377"/>
        <dbReference type="ChEBI" id="CHEBI:15378"/>
        <dbReference type="ChEBI" id="CHEBI:30616"/>
        <dbReference type="ChEBI" id="CHEBI:43474"/>
        <dbReference type="ChEBI" id="CHEBI:131725"/>
        <dbReference type="ChEBI" id="CHEBI:456216"/>
    </reaction>
    <physiologicalReaction direction="left-to-right" evidence="37">
        <dbReference type="Rhea" id="RHEA:66665"/>
    </physiologicalReaction>
</comment>
<dbReference type="GO" id="GO:0005886">
    <property type="term" value="C:plasma membrane"/>
    <property type="evidence" value="ECO:0007669"/>
    <property type="project" value="UniProtKB-SubCell"/>
</dbReference>
<dbReference type="InterPro" id="IPR036640">
    <property type="entry name" value="ABC1_TM_sf"/>
</dbReference>
<keyword evidence="12" id="KW-1003">Cell membrane</keyword>
<dbReference type="Pfam" id="PF00005">
    <property type="entry name" value="ABC_tran"/>
    <property type="match status" value="1"/>
</dbReference>
<dbReference type="PANTHER" id="PTHR24221:SF654">
    <property type="entry name" value="ATP-BINDING CASSETTE SUB-FAMILY B MEMBER 6"/>
    <property type="match status" value="1"/>
</dbReference>
<feature type="transmembrane region" description="Helical" evidence="40">
    <location>
        <begin position="204"/>
        <end position="224"/>
    </location>
</feature>
<evidence type="ECO:0000256" key="39">
    <source>
        <dbReference type="SAM" id="MobiDB-lite"/>
    </source>
</evidence>
<comment type="similarity">
    <text evidence="27">Belongs to the ABC transporter superfamily. ABCB family. Heavy Metal importer (TC 3.A.1.210) subfamily.</text>
</comment>
<evidence type="ECO:0000256" key="22">
    <source>
        <dbReference type="ARBA" id="ARBA00023034"/>
    </source>
</evidence>
<keyword evidence="11" id="KW-0813">Transport</keyword>
<evidence type="ECO:0000256" key="12">
    <source>
        <dbReference type="ARBA" id="ARBA00022475"/>
    </source>
</evidence>
<dbReference type="GO" id="GO:0005576">
    <property type="term" value="C:extracellular region"/>
    <property type="evidence" value="ECO:0007669"/>
    <property type="project" value="UniProtKB-SubCell"/>
</dbReference>
<feature type="transmembrane region" description="Helical" evidence="40">
    <location>
        <begin position="415"/>
        <end position="435"/>
    </location>
</feature>
<keyword evidence="15" id="KW-0547">Nucleotide-binding</keyword>
<dbReference type="InterPro" id="IPR032410">
    <property type="entry name" value="ABCB6_N"/>
</dbReference>
<gene>
    <name evidence="42" type="ORF">TSIB3V08_LOCUS7964</name>
</gene>
<protein>
    <recommendedName>
        <fullName evidence="29">ATP-binding cassette sub-family B member 6</fullName>
        <ecNumber evidence="28">7.6.2.5</ecNumber>
    </recommendedName>
    <alternativeName>
        <fullName evidence="30">ABC-type heme transporter ABCB6</fullName>
    </alternativeName>
</protein>
<proteinExistence type="inferred from homology"/>
<keyword evidence="25" id="KW-0458">Lysosome</keyword>
<dbReference type="GO" id="GO:0000139">
    <property type="term" value="C:Golgi membrane"/>
    <property type="evidence" value="ECO:0007669"/>
    <property type="project" value="UniProtKB-SubCell"/>
</dbReference>
<evidence type="ECO:0000256" key="5">
    <source>
        <dbReference type="ARBA" id="ARBA00004414"/>
    </source>
</evidence>
<sequence length="893" mass="101331">MQNFWRIPDGNLRGISTRDVKEYTQEYAFCFNFLLGDHITQEHGLQTTDLRIRSLCLGLKMLYCPPNITLSEFWVNHGISQCFLETVSTSVIAGILFLFGSIQLWMYKKYSTPVTRESLPHSKLYIAQLSFIGFLSFLAVTRFILQATLLNNGVLYGYMANPLGLGNHSSGGGYPTGARLQTAPPTSLPLDISSNHWEEMIMSMLYALAVFPFSILLIIVERHYLLPSVPTRGHGLLLLLFWALLITTENLAFLNLRKEDWWFHLNTLSDKIEMALFVLRYVSCLAIFIFGLRAPGITSARDYFNLNHSVSSHHIQSDVAAARYAMQTNNSAAARHYGVTEVNVRHWRKDFPKLQSCNSTRQAFRGPTKGRHEELEEKERERTSQGSTFRNAWAKIKTLAPFLWPKKDCSLQLRVMFCFFLLACGRVVNLYVPIYNKLIVNSLAETPPKFCWDLILTYVAFKFLQGGGTGGMGLLNNLRSFLWIRITQYTTREVEVALFRHLHSLSLRWHLSRKTGEVLRVMDRGTDSINNLLNYILFSIVPTIVDILIAVIYFVSSFNGWFGLIVFTTMLLYIVATIMITEWRTKFQRSMNLADNAQKARSVDSLLNFETVKYYGAEDYEVECYREAILNYQTEEWKALITLNILNTLQNIIVCGGLLAGSLLCVHMVASHQGLTVGDYVLFSSYIIQLYVPLNWFGTYYRAIQKNFVDMENMFDLLKEEEEVVDVPGAGQLVLKKGNIEVHNVSFSYIPERIVLRNISFNVPPGKTVALVGPSGSGKSTIIRLLFRFYDVDTGTIIVDGQNIKTVKQASLRKAIGVVPQDTVLFNNTIKYNIQYGRISAPDADIVTAARNADIHDKILTFPDAYETKVGERGLKLSGGYGQLIKVRQKGAE</sequence>
<evidence type="ECO:0000256" key="6">
    <source>
        <dbReference type="ARBA" id="ARBA00004477"/>
    </source>
</evidence>
<dbReference type="AlphaFoldDB" id="A0A7R9B0F7"/>
<evidence type="ECO:0000256" key="21">
    <source>
        <dbReference type="ARBA" id="ARBA00022989"/>
    </source>
</evidence>
<dbReference type="Pfam" id="PF00664">
    <property type="entry name" value="ABC_membrane"/>
    <property type="match status" value="1"/>
</dbReference>
<evidence type="ECO:0000256" key="28">
    <source>
        <dbReference type="ARBA" id="ARBA00024385"/>
    </source>
</evidence>
<evidence type="ECO:0000256" key="3">
    <source>
        <dbReference type="ARBA" id="ARBA00004337"/>
    </source>
</evidence>
<feature type="transmembrane region" description="Helical" evidence="40">
    <location>
        <begin position="561"/>
        <end position="581"/>
    </location>
</feature>
<evidence type="ECO:0000256" key="33">
    <source>
        <dbReference type="ARBA" id="ARBA00047789"/>
    </source>
</evidence>
<dbReference type="GO" id="GO:0032585">
    <property type="term" value="C:multivesicular body membrane"/>
    <property type="evidence" value="ECO:0007669"/>
    <property type="project" value="UniProtKB-SubCell"/>
</dbReference>
<feature type="domain" description="ABC transmembrane type-1" evidence="41">
    <location>
        <begin position="417"/>
        <end position="706"/>
    </location>
</feature>
<keyword evidence="23 40" id="KW-0472">Membrane</keyword>
<accession>A0A7R9B0F7</accession>
<keyword evidence="18" id="KW-0256">Endoplasmic reticulum</keyword>
<dbReference type="InterPro" id="IPR039421">
    <property type="entry name" value="Type_1_exporter"/>
</dbReference>
<evidence type="ECO:0000313" key="42">
    <source>
        <dbReference type="EMBL" id="CAD7263898.1"/>
    </source>
</evidence>
<keyword evidence="14 40" id="KW-0812">Transmembrane</keyword>
<evidence type="ECO:0000256" key="30">
    <source>
        <dbReference type="ARBA" id="ARBA00031413"/>
    </source>
</evidence>
<feature type="transmembrane region" description="Helical" evidence="40">
    <location>
        <begin position="648"/>
        <end position="669"/>
    </location>
</feature>
<evidence type="ECO:0000256" key="34">
    <source>
        <dbReference type="ARBA" id="ARBA00048309"/>
    </source>
</evidence>
<comment type="catalytic activity">
    <reaction evidence="33">
        <text>uroporphyrin I(in) + ATP + H2O = uroporphyrin I(out) + ADP + phosphate + H(+)</text>
        <dbReference type="Rhea" id="RHEA:66772"/>
        <dbReference type="ChEBI" id="CHEBI:15377"/>
        <dbReference type="ChEBI" id="CHEBI:15378"/>
        <dbReference type="ChEBI" id="CHEBI:30616"/>
        <dbReference type="ChEBI" id="CHEBI:43474"/>
        <dbReference type="ChEBI" id="CHEBI:167480"/>
        <dbReference type="ChEBI" id="CHEBI:456216"/>
    </reaction>
    <physiologicalReaction direction="left-to-right" evidence="33">
        <dbReference type="Rhea" id="RHEA:66773"/>
    </physiologicalReaction>
</comment>
<keyword evidence="24" id="KW-1015">Disulfide bond</keyword>
<evidence type="ECO:0000256" key="14">
    <source>
        <dbReference type="ARBA" id="ARBA00022692"/>
    </source>
</evidence>
<evidence type="ECO:0000256" key="32">
    <source>
        <dbReference type="ARBA" id="ARBA00047753"/>
    </source>
</evidence>
<evidence type="ECO:0000259" key="41">
    <source>
        <dbReference type="PROSITE" id="PS50929"/>
    </source>
</evidence>
<evidence type="ECO:0000256" key="16">
    <source>
        <dbReference type="ARBA" id="ARBA00022753"/>
    </source>
</evidence>
<dbReference type="GO" id="GO:0005524">
    <property type="term" value="F:ATP binding"/>
    <property type="evidence" value="ECO:0007669"/>
    <property type="project" value="UniProtKB-KW"/>
</dbReference>
<dbReference type="InterPro" id="IPR003593">
    <property type="entry name" value="AAA+_ATPase"/>
</dbReference>
<keyword evidence="13" id="KW-0964">Secreted</keyword>
<dbReference type="SMART" id="SM00382">
    <property type="entry name" value="AAA"/>
    <property type="match status" value="1"/>
</dbReference>
<reference evidence="42" key="1">
    <citation type="submission" date="2020-11" db="EMBL/GenBank/DDBJ databases">
        <authorList>
            <person name="Tran Van P."/>
        </authorList>
    </citation>
    <scope>NUCLEOTIDE SEQUENCE</scope>
</reference>
<evidence type="ECO:0000256" key="24">
    <source>
        <dbReference type="ARBA" id="ARBA00023157"/>
    </source>
</evidence>
<evidence type="ECO:0000256" key="17">
    <source>
        <dbReference type="ARBA" id="ARBA00022787"/>
    </source>
</evidence>
<evidence type="ECO:0000256" key="18">
    <source>
        <dbReference type="ARBA" id="ARBA00022824"/>
    </source>
</evidence>
<evidence type="ECO:0000256" key="29">
    <source>
        <dbReference type="ARBA" id="ARBA00024439"/>
    </source>
</evidence>
<dbReference type="GO" id="GO:0005789">
    <property type="term" value="C:endoplasmic reticulum membrane"/>
    <property type="evidence" value="ECO:0007669"/>
    <property type="project" value="UniProtKB-SubCell"/>
</dbReference>
<dbReference type="InterPro" id="IPR003439">
    <property type="entry name" value="ABC_transporter-like_ATP-bd"/>
</dbReference>
<evidence type="ECO:0000256" key="37">
    <source>
        <dbReference type="ARBA" id="ARBA00048636"/>
    </source>
</evidence>
<evidence type="ECO:0000256" key="20">
    <source>
        <dbReference type="ARBA" id="ARBA00022967"/>
    </source>
</evidence>
<evidence type="ECO:0000256" key="8">
    <source>
        <dbReference type="ARBA" id="ARBA00004651"/>
    </source>
</evidence>
<comment type="catalytic activity">
    <reaction evidence="31">
        <text>heme b(in) + ATP + H2O = heme b(out) + ADP + phosphate + H(+)</text>
        <dbReference type="Rhea" id="RHEA:19261"/>
        <dbReference type="ChEBI" id="CHEBI:15377"/>
        <dbReference type="ChEBI" id="CHEBI:15378"/>
        <dbReference type="ChEBI" id="CHEBI:30616"/>
        <dbReference type="ChEBI" id="CHEBI:43474"/>
        <dbReference type="ChEBI" id="CHEBI:60344"/>
        <dbReference type="ChEBI" id="CHEBI:456216"/>
        <dbReference type="EC" id="7.6.2.5"/>
    </reaction>
    <physiologicalReaction direction="left-to-right" evidence="31">
        <dbReference type="Rhea" id="RHEA:19262"/>
    </physiologicalReaction>
</comment>
<evidence type="ECO:0000256" key="35">
    <source>
        <dbReference type="ARBA" id="ARBA00048455"/>
    </source>
</evidence>
<dbReference type="InterPro" id="IPR027417">
    <property type="entry name" value="P-loop_NTPase"/>
</dbReference>
<feature type="compositionally biased region" description="Basic and acidic residues" evidence="39">
    <location>
        <begin position="370"/>
        <end position="383"/>
    </location>
</feature>
<dbReference type="SUPFAM" id="SSF52540">
    <property type="entry name" value="P-loop containing nucleoside triphosphate hydrolases"/>
    <property type="match status" value="1"/>
</dbReference>
<dbReference type="Pfam" id="PF16185">
    <property type="entry name" value="MTABC_N"/>
    <property type="match status" value="2"/>
</dbReference>
<keyword evidence="17" id="KW-0496">Mitochondrion</keyword>
<evidence type="ECO:0000256" key="19">
    <source>
        <dbReference type="ARBA" id="ARBA00022840"/>
    </source>
</evidence>
<feature type="transmembrane region" description="Helical" evidence="40">
    <location>
        <begin position="455"/>
        <end position="475"/>
    </location>
</feature>
<comment type="catalytic activity">
    <reaction evidence="35">
        <text>pheophorbide a(in) + ATP + H2O = pheophorbide a(out) + ADP + phosphate + H(+)</text>
        <dbReference type="Rhea" id="RHEA:61360"/>
        <dbReference type="ChEBI" id="CHEBI:15377"/>
        <dbReference type="ChEBI" id="CHEBI:15378"/>
        <dbReference type="ChEBI" id="CHEBI:30616"/>
        <dbReference type="ChEBI" id="CHEBI:43474"/>
        <dbReference type="ChEBI" id="CHEBI:58687"/>
        <dbReference type="ChEBI" id="CHEBI:456216"/>
    </reaction>
    <physiologicalReaction direction="left-to-right" evidence="35">
        <dbReference type="Rhea" id="RHEA:61361"/>
    </physiologicalReaction>
</comment>
<dbReference type="GO" id="GO:0031901">
    <property type="term" value="C:early endosome membrane"/>
    <property type="evidence" value="ECO:0007669"/>
    <property type="project" value="UniProtKB-SubCell"/>
</dbReference>
<keyword evidence="19" id="KW-0067">ATP-binding</keyword>
<evidence type="ECO:0000256" key="9">
    <source>
        <dbReference type="ARBA" id="ARBA00004653"/>
    </source>
</evidence>
<dbReference type="EC" id="7.6.2.5" evidence="28"/>
<evidence type="ECO:0000256" key="10">
    <source>
        <dbReference type="ARBA" id="ARBA00004656"/>
    </source>
</evidence>
<comment type="catalytic activity">
    <reaction evidence="36">
        <text>uroporphyrin III(in) + ATP + H2O = uroporphyrin III(out) + ADP + phosphate + H(+)</text>
        <dbReference type="Rhea" id="RHEA:66776"/>
        <dbReference type="ChEBI" id="CHEBI:15377"/>
        <dbReference type="ChEBI" id="CHEBI:15378"/>
        <dbReference type="ChEBI" id="CHEBI:30616"/>
        <dbReference type="ChEBI" id="CHEBI:43474"/>
        <dbReference type="ChEBI" id="CHEBI:167479"/>
        <dbReference type="ChEBI" id="CHEBI:456216"/>
    </reaction>
    <physiologicalReaction direction="left-to-right" evidence="36">
        <dbReference type="Rhea" id="RHEA:66777"/>
    </physiologicalReaction>
</comment>
<dbReference type="GO" id="GO:0005741">
    <property type="term" value="C:mitochondrial outer membrane"/>
    <property type="evidence" value="ECO:0007669"/>
    <property type="project" value="UniProtKB-SubCell"/>
</dbReference>
<keyword evidence="16" id="KW-0967">Endosome</keyword>
<dbReference type="EMBL" id="OC003943">
    <property type="protein sequence ID" value="CAD7263898.1"/>
    <property type="molecule type" value="Genomic_DNA"/>
</dbReference>
<dbReference type="GO" id="GO:0020037">
    <property type="term" value="F:heme binding"/>
    <property type="evidence" value="ECO:0007669"/>
    <property type="project" value="TreeGrafter"/>
</dbReference>
<evidence type="ECO:0000256" key="23">
    <source>
        <dbReference type="ARBA" id="ARBA00023136"/>
    </source>
</evidence>
<evidence type="ECO:0000256" key="11">
    <source>
        <dbReference type="ARBA" id="ARBA00022448"/>
    </source>
</evidence>
<keyword evidence="17" id="KW-1000">Mitochondrion outer membrane</keyword>
<dbReference type="GO" id="GO:0015439">
    <property type="term" value="F:ABC-type heme transporter activity"/>
    <property type="evidence" value="ECO:0007669"/>
    <property type="project" value="UniProtKB-EC"/>
</dbReference>
<dbReference type="PROSITE" id="PS50929">
    <property type="entry name" value="ABC_TM1F"/>
    <property type="match status" value="1"/>
</dbReference>
<comment type="catalytic activity">
    <reaction evidence="34">
        <text>protoporphyrin IX(in) + ATP + H2O = protoporphyrin IX(out) + ADP + phosphate + H(+)</text>
        <dbReference type="Rhea" id="RHEA:61336"/>
        <dbReference type="ChEBI" id="CHEBI:15377"/>
        <dbReference type="ChEBI" id="CHEBI:15378"/>
        <dbReference type="ChEBI" id="CHEBI:30616"/>
        <dbReference type="ChEBI" id="CHEBI:43474"/>
        <dbReference type="ChEBI" id="CHEBI:57306"/>
        <dbReference type="ChEBI" id="CHEBI:456216"/>
    </reaction>
    <physiologicalReaction direction="left-to-right" evidence="34">
        <dbReference type="Rhea" id="RHEA:61337"/>
    </physiologicalReaction>
</comment>
<dbReference type="Gene3D" id="1.20.1560.10">
    <property type="entry name" value="ABC transporter type 1, transmembrane domain"/>
    <property type="match status" value="1"/>
</dbReference>
<feature type="transmembrane region" description="Helical" evidence="40">
    <location>
        <begin position="236"/>
        <end position="254"/>
    </location>
</feature>
<evidence type="ECO:0000256" key="38">
    <source>
        <dbReference type="ARBA" id="ARBA00049398"/>
    </source>
</evidence>
<evidence type="ECO:0000256" key="31">
    <source>
        <dbReference type="ARBA" id="ARBA00047649"/>
    </source>
</evidence>
<evidence type="ECO:0000256" key="2">
    <source>
        <dbReference type="ARBA" id="ARBA00004333"/>
    </source>
</evidence>
<keyword evidence="22" id="KW-0333">Golgi apparatus</keyword>
<comment type="catalytic activity">
    <reaction evidence="32">
        <text>coproporphyrinogen III(in) + ATP + H2O = coproporphyrinogen III(out) + ADP + phosphate + H(+)</text>
        <dbReference type="Rhea" id="RHEA:66680"/>
        <dbReference type="ChEBI" id="CHEBI:15377"/>
        <dbReference type="ChEBI" id="CHEBI:15378"/>
        <dbReference type="ChEBI" id="CHEBI:30616"/>
        <dbReference type="ChEBI" id="CHEBI:43474"/>
        <dbReference type="ChEBI" id="CHEBI:57309"/>
        <dbReference type="ChEBI" id="CHEBI:456216"/>
    </reaction>
    <physiologicalReaction direction="left-to-right" evidence="32">
        <dbReference type="Rhea" id="RHEA:66681"/>
    </physiologicalReaction>
</comment>
<dbReference type="SUPFAM" id="SSF90123">
    <property type="entry name" value="ABC transporter transmembrane region"/>
    <property type="match status" value="1"/>
</dbReference>
<feature type="transmembrane region" description="Helical" evidence="40">
    <location>
        <begin position="274"/>
        <end position="292"/>
    </location>
</feature>
<organism evidence="42">
    <name type="scientific">Timema shepardi</name>
    <name type="common">Walking stick</name>
    <dbReference type="NCBI Taxonomy" id="629360"/>
    <lineage>
        <taxon>Eukaryota</taxon>
        <taxon>Metazoa</taxon>
        <taxon>Ecdysozoa</taxon>
        <taxon>Arthropoda</taxon>
        <taxon>Hexapoda</taxon>
        <taxon>Insecta</taxon>
        <taxon>Pterygota</taxon>
        <taxon>Neoptera</taxon>
        <taxon>Polyneoptera</taxon>
        <taxon>Phasmatodea</taxon>
        <taxon>Timematodea</taxon>
        <taxon>Timematoidea</taxon>
        <taxon>Timematidae</taxon>
        <taxon>Timema</taxon>
    </lineage>
</organism>
<feature type="transmembrane region" description="Helical" evidence="40">
    <location>
        <begin position="681"/>
        <end position="701"/>
    </location>
</feature>
<keyword evidence="20" id="KW-1278">Translocase</keyword>
<evidence type="ECO:0000256" key="4">
    <source>
        <dbReference type="ARBA" id="ARBA00004374"/>
    </source>
</evidence>
<dbReference type="GO" id="GO:0016887">
    <property type="term" value="F:ATP hydrolysis activity"/>
    <property type="evidence" value="ECO:0007669"/>
    <property type="project" value="InterPro"/>
</dbReference>
<evidence type="ECO:0000256" key="26">
    <source>
        <dbReference type="ARBA" id="ARBA00024320"/>
    </source>
</evidence>
<keyword evidence="21 40" id="KW-1133">Transmembrane helix</keyword>
<dbReference type="FunFam" id="1.20.1560.10:FF:000022">
    <property type="entry name" value="ATP-binding cassette sub-family B member 6, mitochondrial"/>
    <property type="match status" value="1"/>
</dbReference>
<evidence type="ECO:0000256" key="1">
    <source>
        <dbReference type="ARBA" id="ARBA00004146"/>
    </source>
</evidence>
<dbReference type="CDD" id="cd18581">
    <property type="entry name" value="ABC_6TM_ABCB6"/>
    <property type="match status" value="1"/>
</dbReference>
<evidence type="ECO:0000256" key="27">
    <source>
        <dbReference type="ARBA" id="ARBA00024363"/>
    </source>
</evidence>
<dbReference type="PANTHER" id="PTHR24221">
    <property type="entry name" value="ATP-BINDING CASSETTE SUB-FAMILY B"/>
    <property type="match status" value="1"/>
</dbReference>
<dbReference type="Gene3D" id="3.40.50.300">
    <property type="entry name" value="P-loop containing nucleotide triphosphate hydrolases"/>
    <property type="match status" value="1"/>
</dbReference>
<evidence type="ECO:0000256" key="13">
    <source>
        <dbReference type="ARBA" id="ARBA00022525"/>
    </source>
</evidence>
<feature type="transmembrane region" description="Helical" evidence="40">
    <location>
        <begin position="83"/>
        <end position="105"/>
    </location>
</feature>
<evidence type="ECO:0000256" key="7">
    <source>
        <dbReference type="ARBA" id="ARBA00004550"/>
    </source>
</evidence>
<dbReference type="GO" id="GO:0005765">
    <property type="term" value="C:lysosomal membrane"/>
    <property type="evidence" value="ECO:0007669"/>
    <property type="project" value="UniProtKB-SubCell"/>
</dbReference>
<evidence type="ECO:0000256" key="36">
    <source>
        <dbReference type="ARBA" id="ARBA00048510"/>
    </source>
</evidence>